<comment type="caution">
    <text evidence="1">The sequence shown here is derived from an EMBL/GenBank/DDBJ whole genome shotgun (WGS) entry which is preliminary data.</text>
</comment>
<gene>
    <name evidence="1" type="ORF">V1633_27785</name>
</gene>
<dbReference type="RefSeq" id="WP_331217217.1">
    <property type="nucleotide sequence ID" value="NZ_JAZGQK010000026.1"/>
</dbReference>
<dbReference type="Proteomes" id="UP001332243">
    <property type="component" value="Unassembled WGS sequence"/>
</dbReference>
<evidence type="ECO:0000313" key="1">
    <source>
        <dbReference type="EMBL" id="MEE6262290.1"/>
    </source>
</evidence>
<accession>A0ABU7S0G7</accession>
<protein>
    <submittedName>
        <fullName evidence="1">DUF6244 family protein</fullName>
    </submittedName>
</protein>
<dbReference type="Pfam" id="PF19757">
    <property type="entry name" value="DUF6244"/>
    <property type="match status" value="1"/>
</dbReference>
<sequence>MSQVEEIATELGALTAGVEQAQGQAAAAGRQAEEVARQAAGAGFVAVATGMLAVQQAIGEIQGRLGNLGGLIGEAAKATAAVPQEGSPQESIAGLTPVQERLDRAREAASATIEQVDKTQRLVTVTLQGGQPGPMLSALQNITQVLVPLTQRMSNARQSTDVAIVRARQLGSSGN</sequence>
<dbReference type="InterPro" id="IPR046211">
    <property type="entry name" value="DUF6244"/>
</dbReference>
<name>A0ABU7S0G7_9ACTN</name>
<keyword evidence="2" id="KW-1185">Reference proteome</keyword>
<reference evidence="1 2" key="1">
    <citation type="submission" date="2024-01" db="EMBL/GenBank/DDBJ databases">
        <title>Genome insights into Plantactinospora sonchi sp. nov.</title>
        <authorList>
            <person name="Wang L."/>
        </authorList>
    </citation>
    <scope>NUCLEOTIDE SEQUENCE [LARGE SCALE GENOMIC DNA]</scope>
    <source>
        <strain evidence="1 2">NEAU-QY2</strain>
    </source>
</reference>
<proteinExistence type="predicted"/>
<dbReference type="EMBL" id="JAZGQK010000026">
    <property type="protein sequence ID" value="MEE6262290.1"/>
    <property type="molecule type" value="Genomic_DNA"/>
</dbReference>
<organism evidence="1 2">
    <name type="scientific">Plantactinospora sonchi</name>
    <dbReference type="NCBI Taxonomy" id="1544735"/>
    <lineage>
        <taxon>Bacteria</taxon>
        <taxon>Bacillati</taxon>
        <taxon>Actinomycetota</taxon>
        <taxon>Actinomycetes</taxon>
        <taxon>Micromonosporales</taxon>
        <taxon>Micromonosporaceae</taxon>
        <taxon>Plantactinospora</taxon>
    </lineage>
</organism>
<evidence type="ECO:0000313" key="2">
    <source>
        <dbReference type="Proteomes" id="UP001332243"/>
    </source>
</evidence>